<keyword evidence="2" id="KW-0547">Nucleotide-binding</keyword>
<geneLocation type="plasmid" evidence="9 10">
    <name>pPRO1</name>
</geneLocation>
<evidence type="ECO:0000259" key="4">
    <source>
        <dbReference type="SMART" id="SM00382"/>
    </source>
</evidence>
<dbReference type="InterPro" id="IPR027417">
    <property type="entry name" value="P-loop_NTPase"/>
</dbReference>
<dbReference type="CDD" id="cd00009">
    <property type="entry name" value="AAA"/>
    <property type="match status" value="1"/>
</dbReference>
<evidence type="ECO:0000313" key="7">
    <source>
        <dbReference type="EMBL" id="ABK98940.1"/>
    </source>
</evidence>
<accession>A0R7X9</accession>
<organism evidence="9 10">
    <name type="scientific">Pelobacter propionicus (strain DSM 2379 / NBRC 103807 / OttBd1)</name>
    <dbReference type="NCBI Taxonomy" id="338966"/>
    <lineage>
        <taxon>Bacteria</taxon>
        <taxon>Pseudomonadati</taxon>
        <taxon>Thermodesulfobacteriota</taxon>
        <taxon>Desulfuromonadia</taxon>
        <taxon>Desulfuromonadales</taxon>
        <taxon>Desulfuromonadaceae</taxon>
        <taxon>Pelobacter</taxon>
    </lineage>
</organism>
<dbReference type="GO" id="GO:0006260">
    <property type="term" value="P:DNA replication"/>
    <property type="evidence" value="ECO:0007669"/>
    <property type="project" value="TreeGrafter"/>
</dbReference>
<dbReference type="Proteomes" id="UP000006732">
    <property type="component" value="Chromosome"/>
</dbReference>
<dbReference type="InterPro" id="IPR028350">
    <property type="entry name" value="DNAC/IstB-like"/>
</dbReference>
<evidence type="ECO:0000256" key="1">
    <source>
        <dbReference type="ARBA" id="ARBA00008059"/>
    </source>
</evidence>
<gene>
    <name evidence="5" type="ordered locus">Ppro_0109</name>
    <name evidence="6" type="ordered locus">Ppro_1008</name>
    <name evidence="7" type="ordered locus">Ppro_1320</name>
    <name evidence="8" type="ordered locus">Ppro_2855</name>
    <name evidence="9" type="ordered locus">Ppro_3716</name>
</gene>
<dbReference type="KEGG" id="ppd:Ppro_1320"/>
<evidence type="ECO:0000313" key="6">
    <source>
        <dbReference type="EMBL" id="ABK98635.1"/>
    </source>
</evidence>
<evidence type="ECO:0000256" key="2">
    <source>
        <dbReference type="ARBA" id="ARBA00022741"/>
    </source>
</evidence>
<proteinExistence type="inferred from homology"/>
<name>A0R7X9_PELPD</name>
<comment type="similarity">
    <text evidence="1">Belongs to the IS21/IS1162 putative ATP-binding protein family.</text>
</comment>
<dbReference type="EMBL" id="CP000483">
    <property type="protein sequence ID" value="ABL01307.1"/>
    <property type="molecule type" value="Genomic_DNA"/>
</dbReference>
<evidence type="ECO:0000256" key="3">
    <source>
        <dbReference type="ARBA" id="ARBA00022840"/>
    </source>
</evidence>
<dbReference type="InterPro" id="IPR002611">
    <property type="entry name" value="IstB_ATP-bd"/>
</dbReference>
<dbReference type="EMBL" id="CP000482">
    <property type="protein sequence ID" value="ABK98635.1"/>
    <property type="molecule type" value="Genomic_DNA"/>
</dbReference>
<dbReference type="InterPro" id="IPR047661">
    <property type="entry name" value="IstB"/>
</dbReference>
<dbReference type="SUPFAM" id="SSF52540">
    <property type="entry name" value="P-loop containing nucleoside triphosphate hydrolases"/>
    <property type="match status" value="1"/>
</dbReference>
<reference evidence="5 10" key="1">
    <citation type="submission" date="2006-10" db="EMBL/GenBank/DDBJ databases">
        <title>Complete sequence of chromosome of Pelobacter propionicus DSM 2379.</title>
        <authorList>
            <consortium name="US DOE Joint Genome Institute"/>
            <person name="Copeland A."/>
            <person name="Lucas S."/>
            <person name="Lapidus A."/>
            <person name="Barry K."/>
            <person name="Detter J.C."/>
            <person name="Glavina del Rio T."/>
            <person name="Hammon N."/>
            <person name="Israni S."/>
            <person name="Dalin E."/>
            <person name="Tice H."/>
            <person name="Pitluck S."/>
            <person name="Saunders E."/>
            <person name="Brettin T."/>
            <person name="Bruce D."/>
            <person name="Han C."/>
            <person name="Tapia R."/>
            <person name="Schmutz J."/>
            <person name="Larimer F."/>
            <person name="Land M."/>
            <person name="Hauser L."/>
            <person name="Kyrpides N."/>
            <person name="Kim E."/>
            <person name="Lovley D."/>
            <person name="Richardson P."/>
        </authorList>
    </citation>
    <scope>NUCLEOTIDE SEQUENCE [LARGE SCALE GENOMIC DNA]</scope>
    <source>
        <strain evidence="5">DSM 2379</strain>
        <strain evidence="10">DSM 2379 / NBRC 103807 / OttBd1</strain>
    </source>
</reference>
<dbReference type="KEGG" id="ppd:Ppro_3716"/>
<sequence length="258" mass="29174">MEQLTYERLQDNLKRLKLFKAVEILDDVATITQSDGSSHLAFLDRLLEEEVAAKDKRRVDTAMKIAGLPMAKTIEEYDFTFHPHLDKKAVMELFDLTFLAKHENVIFLGPPGVGKTHLAIALAIKACYHGFKVYFTTMHTLIAKLKESQAKGKAYLNSSLVIVDEVGYLPVNNQEAYLFFQFISYRYEKSSTIITSNKSFSDWQELFGDQVIASAILDRLLHHSKVVNIKGHSYRLQGHAFAKQLSQKGGESISTTPD</sequence>
<dbReference type="EMBL" id="CP000482">
    <property type="protein sequence ID" value="ABL00454.1"/>
    <property type="molecule type" value="Genomic_DNA"/>
</dbReference>
<dbReference type="OrthoDB" id="8150723at2"/>
<dbReference type="EMBL" id="CP000482">
    <property type="protein sequence ID" value="ABK97747.1"/>
    <property type="molecule type" value="Genomic_DNA"/>
</dbReference>
<dbReference type="STRING" id="338966.Ppro_0109"/>
<dbReference type="KEGG" id="ppd:Ppro_2855"/>
<dbReference type="KEGG" id="ppd:Ppro_0109"/>
<evidence type="ECO:0000313" key="8">
    <source>
        <dbReference type="EMBL" id="ABL00454.1"/>
    </source>
</evidence>
<evidence type="ECO:0000313" key="10">
    <source>
        <dbReference type="Proteomes" id="UP000006732"/>
    </source>
</evidence>
<dbReference type="HOGENOM" id="CLU_062999_1_1_7"/>
<dbReference type="EMBL" id="CP000482">
    <property type="protein sequence ID" value="ABK98940.1"/>
    <property type="molecule type" value="Genomic_DNA"/>
</dbReference>
<dbReference type="InterPro" id="IPR003593">
    <property type="entry name" value="AAA+_ATPase"/>
</dbReference>
<keyword evidence="9" id="KW-0614">Plasmid</keyword>
<dbReference type="eggNOG" id="COG1484">
    <property type="taxonomic scope" value="Bacteria"/>
</dbReference>
<dbReference type="Pfam" id="PF01695">
    <property type="entry name" value="IstB_IS21"/>
    <property type="match status" value="1"/>
</dbReference>
<protein>
    <submittedName>
        <fullName evidence="9">IstB domain protein ATP-binding protein</fullName>
    </submittedName>
</protein>
<dbReference type="AlphaFoldDB" id="A0R7X9"/>
<feature type="domain" description="AAA+ ATPase" evidence="4">
    <location>
        <begin position="101"/>
        <end position="227"/>
    </location>
</feature>
<reference evidence="9 10" key="2">
    <citation type="submission" date="2006-10" db="EMBL/GenBank/DDBJ databases">
        <title>Complete sequence of plasmid pPRO1 of Pelobacter propionicus DSM 2379.</title>
        <authorList>
            <consortium name="US DOE Joint Genome Institute"/>
            <person name="Copeland A."/>
            <person name="Lucas S."/>
            <person name="Lapidus A."/>
            <person name="Barry K."/>
            <person name="Detter J.C."/>
            <person name="Glavina del Rio T."/>
            <person name="Hammon N."/>
            <person name="Israni S."/>
            <person name="Dalin E."/>
            <person name="Tice H."/>
            <person name="Pitluck S."/>
            <person name="Saunders E."/>
            <person name="Brettin T."/>
            <person name="Bruce D."/>
            <person name="Han C."/>
            <person name="Tapia R."/>
            <person name="Schmutz J."/>
            <person name="Larimer F."/>
            <person name="Land M."/>
            <person name="Hauser L."/>
            <person name="Kyrpides N."/>
            <person name="Kim E."/>
            <person name="Lovley D."/>
            <person name="Richardson P."/>
        </authorList>
    </citation>
    <scope>NUCLEOTIDE SEQUENCE [LARGE SCALE GENOMIC DNA]</scope>
    <source>
        <strain evidence="10">DSM 2379 / NBRC 103807 / OttBd1</strain>
        <plasmid evidence="9">DSM 2379</plasmid>
        <plasmid evidence="10">Plasmid pPRO1</plasmid>
        <plasmid evidence="9">pPRO1</plasmid>
    </source>
</reference>
<keyword evidence="10" id="KW-1185">Reference proteome</keyword>
<dbReference type="PIRSF" id="PIRSF003073">
    <property type="entry name" value="DNAC_TnpB_IstB"/>
    <property type="match status" value="1"/>
</dbReference>
<evidence type="ECO:0000313" key="5">
    <source>
        <dbReference type="EMBL" id="ABK97747.1"/>
    </source>
</evidence>
<dbReference type="RefSeq" id="WP_011733826.1">
    <property type="nucleotide sequence ID" value="NC_008607.1"/>
</dbReference>
<evidence type="ECO:0000313" key="9">
    <source>
        <dbReference type="EMBL" id="ABL01307.1"/>
    </source>
</evidence>
<dbReference type="PANTHER" id="PTHR30050:SF4">
    <property type="entry name" value="ATP-BINDING PROTEIN RV3427C IN INSERTION SEQUENCE-RELATED"/>
    <property type="match status" value="1"/>
</dbReference>
<keyword evidence="3 9" id="KW-0067">ATP-binding</keyword>
<dbReference type="NCBIfam" id="NF038214">
    <property type="entry name" value="IS21_help_AAA"/>
    <property type="match status" value="1"/>
</dbReference>
<dbReference type="GO" id="GO:0005524">
    <property type="term" value="F:ATP binding"/>
    <property type="evidence" value="ECO:0007669"/>
    <property type="project" value="UniProtKB-KW"/>
</dbReference>
<dbReference type="PANTHER" id="PTHR30050">
    <property type="entry name" value="CHROMOSOMAL REPLICATION INITIATOR PROTEIN DNAA"/>
    <property type="match status" value="1"/>
</dbReference>
<dbReference type="KEGG" id="ppd:Ppro_1008"/>
<dbReference type="Gene3D" id="3.40.50.300">
    <property type="entry name" value="P-loop containing nucleotide triphosphate hydrolases"/>
    <property type="match status" value="1"/>
</dbReference>
<dbReference type="SMART" id="SM00382">
    <property type="entry name" value="AAA"/>
    <property type="match status" value="1"/>
</dbReference>
<dbReference type="Proteomes" id="UP000006732">
    <property type="component" value="Plasmid pPRO1"/>
</dbReference>